<accession>A0AAE6KQV8</accession>
<dbReference type="Gene3D" id="2.60.120.430">
    <property type="entry name" value="Galactose-binding lectin"/>
    <property type="match status" value="1"/>
</dbReference>
<evidence type="ECO:0000259" key="8">
    <source>
        <dbReference type="PROSITE" id="PS50835"/>
    </source>
</evidence>
<dbReference type="Gene3D" id="3.10.50.10">
    <property type="match status" value="1"/>
</dbReference>
<organism evidence="11 12">
    <name type="scientific">Myxococcus xanthus</name>
    <dbReference type="NCBI Taxonomy" id="34"/>
    <lineage>
        <taxon>Bacteria</taxon>
        <taxon>Pseudomonadati</taxon>
        <taxon>Myxococcota</taxon>
        <taxon>Myxococcia</taxon>
        <taxon>Myxococcales</taxon>
        <taxon>Cystobacterineae</taxon>
        <taxon>Myxococcaceae</taxon>
        <taxon>Myxococcus</taxon>
    </lineage>
</organism>
<dbReference type="Proteomes" id="UP000320179">
    <property type="component" value="Chromosome"/>
</dbReference>
<gene>
    <name evidence="11" type="ORF">BHS09_06235</name>
</gene>
<dbReference type="PROSITE" id="PS50853">
    <property type="entry name" value="FN3"/>
    <property type="match status" value="1"/>
</dbReference>
<reference evidence="11 12" key="1">
    <citation type="journal article" date="2019" name="Science">
        <title>Social genes are selection hotspots in kin groups of a soil microbe.</title>
        <authorList>
            <person name="Wielgoss S."/>
            <person name="Wolfensberger R."/>
            <person name="Sun L."/>
            <person name="Fiegna F."/>
            <person name="Velicer G.J."/>
        </authorList>
    </citation>
    <scope>NUCLEOTIDE SEQUENCE [LARGE SCALE GENOMIC DNA]</scope>
    <source>
        <strain evidence="11 12">MC3.5.9c15</strain>
    </source>
</reference>
<dbReference type="GO" id="GO:0005975">
    <property type="term" value="P:carbohydrate metabolic process"/>
    <property type="evidence" value="ECO:0007669"/>
    <property type="project" value="InterPro"/>
</dbReference>
<dbReference type="GO" id="GO:0008061">
    <property type="term" value="F:chitin binding"/>
    <property type="evidence" value="ECO:0007669"/>
    <property type="project" value="InterPro"/>
</dbReference>
<name>A0AAE6KQV8_MYXXA</name>
<dbReference type="RefSeq" id="WP_140797452.1">
    <property type="nucleotide sequence ID" value="NZ_CP017173.1"/>
</dbReference>
<dbReference type="InterPro" id="IPR001223">
    <property type="entry name" value="Glyco_hydro18_cat"/>
</dbReference>
<dbReference type="SMART" id="SM00636">
    <property type="entry name" value="Glyco_18"/>
    <property type="match status" value="1"/>
</dbReference>
<dbReference type="InterPro" id="IPR007110">
    <property type="entry name" value="Ig-like_dom"/>
</dbReference>
<feature type="domain" description="Fibronectin type-III" evidence="9">
    <location>
        <begin position="202"/>
        <end position="290"/>
    </location>
</feature>
<evidence type="ECO:0000256" key="4">
    <source>
        <dbReference type="ARBA" id="ARBA00022801"/>
    </source>
</evidence>
<proteinExistence type="inferred from homology"/>
<dbReference type="GO" id="GO:0005576">
    <property type="term" value="C:extracellular region"/>
    <property type="evidence" value="ECO:0007669"/>
    <property type="project" value="TreeGrafter"/>
</dbReference>
<evidence type="ECO:0000259" key="9">
    <source>
        <dbReference type="PROSITE" id="PS50853"/>
    </source>
</evidence>
<evidence type="ECO:0000313" key="11">
    <source>
        <dbReference type="EMBL" id="QDE66637.1"/>
    </source>
</evidence>
<dbReference type="SUPFAM" id="SSF51445">
    <property type="entry name" value="(Trans)glycosidases"/>
    <property type="match status" value="1"/>
</dbReference>
<dbReference type="InterPro" id="IPR036179">
    <property type="entry name" value="Ig-like_dom_sf"/>
</dbReference>
<evidence type="ECO:0000256" key="6">
    <source>
        <dbReference type="ARBA" id="ARBA00023295"/>
    </source>
</evidence>
<dbReference type="InterPro" id="IPR003961">
    <property type="entry name" value="FN3_dom"/>
</dbReference>
<dbReference type="PROSITE" id="PS50835">
    <property type="entry name" value="IG_LIKE"/>
    <property type="match status" value="1"/>
</dbReference>
<evidence type="ECO:0000256" key="3">
    <source>
        <dbReference type="ARBA" id="ARBA00012729"/>
    </source>
</evidence>
<dbReference type="InterPro" id="IPR050314">
    <property type="entry name" value="Glycosyl_Hydrlase_18"/>
</dbReference>
<dbReference type="PANTHER" id="PTHR11177:SF317">
    <property type="entry name" value="CHITINASE 12-RELATED"/>
    <property type="match status" value="1"/>
</dbReference>
<evidence type="ECO:0000259" key="10">
    <source>
        <dbReference type="PROSITE" id="PS51910"/>
    </source>
</evidence>
<keyword evidence="5" id="KW-0146">Chitin degradation</keyword>
<dbReference type="PROSITE" id="PS01095">
    <property type="entry name" value="GH18_1"/>
    <property type="match status" value="1"/>
</dbReference>
<dbReference type="Gene3D" id="2.60.40.10">
    <property type="entry name" value="Immunoglobulins"/>
    <property type="match status" value="1"/>
</dbReference>
<dbReference type="Gene3D" id="2.60.40.1080">
    <property type="match status" value="1"/>
</dbReference>
<dbReference type="PROSITE" id="PS51910">
    <property type="entry name" value="GH18_2"/>
    <property type="match status" value="1"/>
</dbReference>
<evidence type="ECO:0000256" key="7">
    <source>
        <dbReference type="RuleBase" id="RU000489"/>
    </source>
</evidence>
<feature type="domain" description="GH18" evidence="10">
    <location>
        <begin position="382"/>
        <end position="725"/>
    </location>
</feature>
<protein>
    <recommendedName>
        <fullName evidence="3">chitinase</fullName>
        <ecNumber evidence="3">3.2.1.14</ecNumber>
    </recommendedName>
</protein>
<dbReference type="GO" id="GO:0008843">
    <property type="term" value="F:endochitinase activity"/>
    <property type="evidence" value="ECO:0007669"/>
    <property type="project" value="UniProtKB-EC"/>
</dbReference>
<dbReference type="SUPFAM" id="SSF48726">
    <property type="entry name" value="Immunoglobulin"/>
    <property type="match status" value="1"/>
</dbReference>
<sequence>MKRQLTWFMLAVGIQLSACGNESIADGLPPEASAPDDSALPVQAEAVDEGSTTLYEDALGPGWVDWSWATHNLAATSPVASGSRAVSATFGPWTGLYFHHPGVSTSGLEFLEFQVHGGATSNPALTAYATVGNQARPTVSINRYCDGGTIKAGAWTRCRVPLTALNVVNVTMDGIAIQEGAGRNLPVMTFDSVRLGTATLSAPSGLKAVASATDVSLTWNSVSGATGYHVYRATSQTGTYTKRTTTPLTNTTYRDTSVTAGATYWYAVSAVSAGGEGLRSTPVSATVKPPQPQVAISVTPTSASLAPGASRTFSATVTGSTNTAVTWSIQQGSAGGTITHSGQYTAPRTTGTYHVIATSQADTTKKATATVTVAATQPGSGKWVSGYYTGWNADLYPPEKVDFSALTHIIVGRVTPKPDGSLNAAFDNNNGPQIAKTLAQRAHAAGRKAIIMVGGAGEHAGWVAAASNANRAKFVQNLLNAMDTFGYDGLDIDWEPVEAADKPNLLALVKELRAARPNMLLTFPIGWINSNFASDADPWFANLAPYLDQLNIMSYEMIGPWDGWQSWYTSALYGESGNRPTSVSSSLQGWARAGIPKAKLGMGIPFYGMAWRNITGPYQNFTHWSDYVGSDNSFTYKKIQQLSASGTYRWDAVAAASYVTFNTPVEDGTVRWISYDSPEAIAAKGAYARDNGFGGTIIWTLNQGCTNPTTGANPLLDAVKGAFLQ</sequence>
<evidence type="ECO:0000256" key="5">
    <source>
        <dbReference type="ARBA" id="ARBA00023024"/>
    </source>
</evidence>
<dbReference type="GO" id="GO:0006032">
    <property type="term" value="P:chitin catabolic process"/>
    <property type="evidence" value="ECO:0007669"/>
    <property type="project" value="UniProtKB-KW"/>
</dbReference>
<comment type="similarity">
    <text evidence="2">Belongs to the glycosyl hydrolase 18 family. Chitinase class II subfamily.</text>
</comment>
<dbReference type="EC" id="3.2.1.14" evidence="3"/>
<dbReference type="InterPro" id="IPR036116">
    <property type="entry name" value="FN3_sf"/>
</dbReference>
<dbReference type="SUPFAM" id="SSF49265">
    <property type="entry name" value="Fibronectin type III"/>
    <property type="match status" value="1"/>
</dbReference>
<dbReference type="Gene3D" id="3.20.20.80">
    <property type="entry name" value="Glycosidases"/>
    <property type="match status" value="1"/>
</dbReference>
<dbReference type="EMBL" id="CP017174">
    <property type="protein sequence ID" value="QDE66637.1"/>
    <property type="molecule type" value="Genomic_DNA"/>
</dbReference>
<dbReference type="InterPro" id="IPR011583">
    <property type="entry name" value="Chitinase_II/V-like_cat"/>
</dbReference>
<keyword evidence="4 7" id="KW-0378">Hydrolase</keyword>
<keyword evidence="5" id="KW-0119">Carbohydrate metabolism</keyword>
<evidence type="ECO:0000256" key="1">
    <source>
        <dbReference type="ARBA" id="ARBA00000822"/>
    </source>
</evidence>
<dbReference type="Pfam" id="PF00704">
    <property type="entry name" value="Glyco_hydro_18"/>
    <property type="match status" value="1"/>
</dbReference>
<dbReference type="InterPro" id="IPR013783">
    <property type="entry name" value="Ig-like_fold"/>
</dbReference>
<dbReference type="InterPro" id="IPR029070">
    <property type="entry name" value="Chitinase_insertion_sf"/>
</dbReference>
<dbReference type="InterPro" id="IPR001579">
    <property type="entry name" value="Glyco_hydro_18_chit_AS"/>
</dbReference>
<comment type="catalytic activity">
    <reaction evidence="1">
        <text>Random endo-hydrolysis of N-acetyl-beta-D-glucosaminide (1-&gt;4)-beta-linkages in chitin and chitodextrins.</text>
        <dbReference type="EC" id="3.2.1.14"/>
    </reaction>
</comment>
<dbReference type="InterPro" id="IPR017853">
    <property type="entry name" value="GH"/>
</dbReference>
<evidence type="ECO:0000313" key="12">
    <source>
        <dbReference type="Proteomes" id="UP000320179"/>
    </source>
</evidence>
<evidence type="ECO:0000256" key="2">
    <source>
        <dbReference type="ARBA" id="ARBA00009121"/>
    </source>
</evidence>
<dbReference type="PANTHER" id="PTHR11177">
    <property type="entry name" value="CHITINASE"/>
    <property type="match status" value="1"/>
</dbReference>
<dbReference type="SMART" id="SM00060">
    <property type="entry name" value="FN3"/>
    <property type="match status" value="1"/>
</dbReference>
<dbReference type="AlphaFoldDB" id="A0AAE6KQV8"/>
<keyword evidence="5" id="KW-0624">Polysaccharide degradation</keyword>
<keyword evidence="6 7" id="KW-0326">Glycosidase</keyword>
<dbReference type="CDD" id="cd00063">
    <property type="entry name" value="FN3"/>
    <property type="match status" value="1"/>
</dbReference>
<feature type="domain" description="Ig-like" evidence="8">
    <location>
        <begin position="292"/>
        <end position="372"/>
    </location>
</feature>